<evidence type="ECO:0000259" key="2">
    <source>
        <dbReference type="Pfam" id="PF04024"/>
    </source>
</evidence>
<dbReference type="InterPro" id="IPR007168">
    <property type="entry name" value="Phageshock_PspC_N"/>
</dbReference>
<feature type="transmembrane region" description="Helical" evidence="1">
    <location>
        <begin position="37"/>
        <end position="59"/>
    </location>
</feature>
<dbReference type="RefSeq" id="WP_294167927.1">
    <property type="nucleotide sequence ID" value="NZ_CADCWA010000039.1"/>
</dbReference>
<dbReference type="EMBL" id="CADCWA010000039">
    <property type="protein sequence ID" value="CAA9503248.1"/>
    <property type="molecule type" value="Genomic_DNA"/>
</dbReference>
<protein>
    <recommendedName>
        <fullName evidence="2">Phage shock protein PspC N-terminal domain-containing protein</fullName>
    </recommendedName>
</protein>
<name>A0A6J4SRF3_9SPHN</name>
<sequence>MDKRFTINRRDAKIMGVGAGLADYTGVDALIVRLGLVLAVLATGPVAILLYLAAGWLALDR</sequence>
<keyword evidence="1" id="KW-1133">Transmembrane helix</keyword>
<evidence type="ECO:0000256" key="1">
    <source>
        <dbReference type="SAM" id="Phobius"/>
    </source>
</evidence>
<feature type="domain" description="Phage shock protein PspC N-terminal" evidence="2">
    <location>
        <begin position="3"/>
        <end position="57"/>
    </location>
</feature>
<proteinExistence type="predicted"/>
<dbReference type="AlphaFoldDB" id="A0A6J4SRF3"/>
<evidence type="ECO:0000313" key="3">
    <source>
        <dbReference type="EMBL" id="CAA9503248.1"/>
    </source>
</evidence>
<keyword evidence="1" id="KW-0812">Transmembrane</keyword>
<gene>
    <name evidence="3" type="ORF">AVDCRST_MAG31-591</name>
</gene>
<reference evidence="3" key="1">
    <citation type="submission" date="2020-02" db="EMBL/GenBank/DDBJ databases">
        <authorList>
            <person name="Meier V. D."/>
        </authorList>
    </citation>
    <scope>NUCLEOTIDE SEQUENCE</scope>
    <source>
        <strain evidence="3">AVDCRST_MAG31</strain>
    </source>
</reference>
<accession>A0A6J4SRF3</accession>
<organism evidence="3">
    <name type="scientific">uncultured Sphingomonas sp</name>
    <dbReference type="NCBI Taxonomy" id="158754"/>
    <lineage>
        <taxon>Bacteria</taxon>
        <taxon>Pseudomonadati</taxon>
        <taxon>Pseudomonadota</taxon>
        <taxon>Alphaproteobacteria</taxon>
        <taxon>Sphingomonadales</taxon>
        <taxon>Sphingomonadaceae</taxon>
        <taxon>Sphingomonas</taxon>
        <taxon>environmental samples</taxon>
    </lineage>
</organism>
<dbReference type="Pfam" id="PF04024">
    <property type="entry name" value="PspC"/>
    <property type="match status" value="1"/>
</dbReference>
<keyword evidence="1" id="KW-0472">Membrane</keyword>